<dbReference type="EMBL" id="CP013118">
    <property type="protein sequence ID" value="ALO14998.1"/>
    <property type="molecule type" value="Genomic_DNA"/>
</dbReference>
<evidence type="ECO:0000313" key="3">
    <source>
        <dbReference type="Proteomes" id="UP000064893"/>
    </source>
</evidence>
<feature type="signal peptide" evidence="1">
    <location>
        <begin position="1"/>
        <end position="23"/>
    </location>
</feature>
<keyword evidence="3" id="KW-1185">Reference proteome</keyword>
<evidence type="ECO:0008006" key="4">
    <source>
        <dbReference type="Google" id="ProtNLM"/>
    </source>
</evidence>
<dbReference type="KEGG" id="blq:L21SP5_01348"/>
<evidence type="ECO:0000256" key="1">
    <source>
        <dbReference type="SAM" id="SignalP"/>
    </source>
</evidence>
<dbReference type="RefSeq" id="WP_237214958.1">
    <property type="nucleotide sequence ID" value="NZ_CP013118.1"/>
</dbReference>
<feature type="chain" id="PRO_5006599245" description="Alpha/beta hydrolase family protein" evidence="1">
    <location>
        <begin position="24"/>
        <end position="323"/>
    </location>
</feature>
<reference evidence="2 3" key="1">
    <citation type="submission" date="2015-11" db="EMBL/GenBank/DDBJ databases">
        <title>Description and complete genome sequence of a novel strain predominating in hypersaline microbial mats and representing a new family of the Bacteriodetes phylum.</title>
        <authorList>
            <person name="Spring S."/>
            <person name="Bunk B."/>
            <person name="Sproer C."/>
            <person name="Klenk H.-P."/>
        </authorList>
    </citation>
    <scope>NUCLEOTIDE SEQUENCE [LARGE SCALE GENOMIC DNA]</scope>
    <source>
        <strain evidence="2 3">L21-Spi-D4</strain>
    </source>
</reference>
<protein>
    <recommendedName>
        <fullName evidence="4">Alpha/beta hydrolase family protein</fullName>
    </recommendedName>
</protein>
<gene>
    <name evidence="2" type="ORF">L21SP5_01348</name>
</gene>
<dbReference type="SUPFAM" id="SSF53474">
    <property type="entry name" value="alpha/beta-Hydrolases"/>
    <property type="match status" value="1"/>
</dbReference>
<keyword evidence="1" id="KW-0732">Signal</keyword>
<name>A0A0S2HYE0_9BACT</name>
<organism evidence="2 3">
    <name type="scientific">Salinivirga cyanobacteriivorans</name>
    <dbReference type="NCBI Taxonomy" id="1307839"/>
    <lineage>
        <taxon>Bacteria</taxon>
        <taxon>Pseudomonadati</taxon>
        <taxon>Bacteroidota</taxon>
        <taxon>Bacteroidia</taxon>
        <taxon>Bacteroidales</taxon>
        <taxon>Salinivirgaceae</taxon>
        <taxon>Salinivirga</taxon>
    </lineage>
</organism>
<proteinExistence type="predicted"/>
<dbReference type="AlphaFoldDB" id="A0A0S2HYE0"/>
<dbReference type="STRING" id="1307839.L21SP5_01348"/>
<dbReference type="Gene3D" id="3.40.50.1820">
    <property type="entry name" value="alpha/beta hydrolase"/>
    <property type="match status" value="1"/>
</dbReference>
<dbReference type="Proteomes" id="UP000064893">
    <property type="component" value="Chromosome"/>
</dbReference>
<accession>A0A0S2HYE0</accession>
<evidence type="ECO:0000313" key="2">
    <source>
        <dbReference type="EMBL" id="ALO14998.1"/>
    </source>
</evidence>
<sequence length="323" mass="37092" precursor="true">MWNFGYFKTIIAFAMLFCFLHSCQIKTDGELQYHKPQPEKGYNFPYLIFLPTNMPTDKELTMIVAPNNTGQVTDEFKKHIEKARRQATKPFYPGNYIASKLNLPLLVPIFPRSRKESRVYTHSLDRDVMLKKASPLKRIDLQLLAMHENALDTLRKRGFNLKEKFLMVGFSASGSFANRFSLIHPGKLLAVAAGGLNGILMLPEDTLRNQGLVYPLGTADFDSLFNKPFNKQAFKSLPQFLYMGELDDNDAAPYSDAYSEKERQLIFKLLGKKMLPDRWNRCRGIYKSNGVNAVIRTYKNTAHENPEAVKNEILKFFRKTITD</sequence>
<dbReference type="InterPro" id="IPR029058">
    <property type="entry name" value="AB_hydrolase_fold"/>
</dbReference>